<feature type="transmembrane region" description="Helical" evidence="1">
    <location>
        <begin position="415"/>
        <end position="436"/>
    </location>
</feature>
<dbReference type="EMBL" id="JAAKZI010000031">
    <property type="protein sequence ID" value="NGN84851.1"/>
    <property type="molecule type" value="Genomic_DNA"/>
</dbReference>
<evidence type="ECO:0000313" key="3">
    <source>
        <dbReference type="Proteomes" id="UP000479226"/>
    </source>
</evidence>
<evidence type="ECO:0008006" key="4">
    <source>
        <dbReference type="Google" id="ProtNLM"/>
    </source>
</evidence>
<feature type="transmembrane region" description="Helical" evidence="1">
    <location>
        <begin position="186"/>
        <end position="206"/>
    </location>
</feature>
<feature type="transmembrane region" description="Helical" evidence="1">
    <location>
        <begin position="235"/>
        <end position="252"/>
    </location>
</feature>
<dbReference type="Proteomes" id="UP000479226">
    <property type="component" value="Unassembled WGS sequence"/>
</dbReference>
<evidence type="ECO:0000313" key="2">
    <source>
        <dbReference type="EMBL" id="NGN84851.1"/>
    </source>
</evidence>
<reference evidence="2 3" key="1">
    <citation type="submission" date="2020-02" db="EMBL/GenBank/DDBJ databases">
        <title>Genome sequence of the type strain DSM 27180 of Arthrobacter silviterrae.</title>
        <authorList>
            <person name="Gao J."/>
            <person name="Sun J."/>
        </authorList>
    </citation>
    <scope>NUCLEOTIDE SEQUENCE [LARGE SCALE GENOMIC DNA]</scope>
    <source>
        <strain evidence="2 3">DSM 27180</strain>
    </source>
</reference>
<keyword evidence="3" id="KW-1185">Reference proteome</keyword>
<dbReference type="RefSeq" id="WP_165183080.1">
    <property type="nucleotide sequence ID" value="NZ_JAAKZI010000031.1"/>
</dbReference>
<feature type="transmembrane region" description="Helical" evidence="1">
    <location>
        <begin position="119"/>
        <end position="138"/>
    </location>
</feature>
<keyword evidence="1" id="KW-0812">Transmembrane</keyword>
<name>A0ABX0DD48_9MICC</name>
<feature type="transmembrane region" description="Helical" evidence="1">
    <location>
        <begin position="36"/>
        <end position="59"/>
    </location>
</feature>
<organism evidence="2 3">
    <name type="scientific">Arthrobacter silviterrae</name>
    <dbReference type="NCBI Taxonomy" id="2026658"/>
    <lineage>
        <taxon>Bacteria</taxon>
        <taxon>Bacillati</taxon>
        <taxon>Actinomycetota</taxon>
        <taxon>Actinomycetes</taxon>
        <taxon>Micrococcales</taxon>
        <taxon>Micrococcaceae</taxon>
        <taxon>Arthrobacter</taxon>
    </lineage>
</organism>
<feature type="transmembrane region" description="Helical" evidence="1">
    <location>
        <begin position="91"/>
        <end position="113"/>
    </location>
</feature>
<protein>
    <recommendedName>
        <fullName evidence="4">Glycosyltransferase RgtA/B/C/D-like domain-containing protein</fullName>
    </recommendedName>
</protein>
<accession>A0ABX0DD48</accession>
<feature type="transmembrane region" description="Helical" evidence="1">
    <location>
        <begin position="348"/>
        <end position="370"/>
    </location>
</feature>
<feature type="transmembrane region" description="Helical" evidence="1">
    <location>
        <begin position="376"/>
        <end position="395"/>
    </location>
</feature>
<gene>
    <name evidence="2" type="ORF">G6N77_15515</name>
</gene>
<comment type="caution">
    <text evidence="2">The sequence shown here is derived from an EMBL/GenBank/DDBJ whole genome shotgun (WGS) entry which is preliminary data.</text>
</comment>
<sequence length="556" mass="60253">MGLFRLGVKHEHRSDGVTRSLSSFFSVTSHRGAVGVWNTLAVETVAVLVALTLAVVAVWHMAFSSRSWMLYYDTETVLPAMIWGSGTVQHWALSAVLFLPEMALYGLIALMGMSVKATLTAFAVADFFFAYLALRMTAGLVAKVSRPMRVFGALLAFTAIVVFAFLDDSPRWDTFELVSLLSTATYYGATVIALIATIGIAAALTAQALSRGCQIRLACGLTAVAFISTASNPLYLGWVCIPLVATLLVLAWSRLLRFRTTASISCILAASAAAGLVARLPFAGLITKSASAYAVPGRALSTAIYYVRMLTERASSLSGFASLVMMFILIISSVILSRHFIRQKSSAAALVVTMGWMSPLITMCGAVALGAVGTRYLQPLFYAPAITLVLVPVLVRARWPAARSRPRLWRVRKPAVMMSLAMVVVLCCGLFGVALFRKSADIDSSIRCVDGWISAQNRVGAGRYWTIRGPKAYLANQSLLIQVDDHFNAYPWLVDRTDFNTRYVSFVIHDTTHPAPRLPRAVGPTHTSVVRCGRYTIEDFRTAVLPVGSAISTPVP</sequence>
<feature type="transmembrane region" description="Helical" evidence="1">
    <location>
        <begin position="317"/>
        <end position="336"/>
    </location>
</feature>
<feature type="transmembrane region" description="Helical" evidence="1">
    <location>
        <begin position="150"/>
        <end position="166"/>
    </location>
</feature>
<evidence type="ECO:0000256" key="1">
    <source>
        <dbReference type="SAM" id="Phobius"/>
    </source>
</evidence>
<feature type="transmembrane region" description="Helical" evidence="1">
    <location>
        <begin position="264"/>
        <end position="286"/>
    </location>
</feature>
<keyword evidence="1" id="KW-0472">Membrane</keyword>
<proteinExistence type="predicted"/>
<keyword evidence="1" id="KW-1133">Transmembrane helix</keyword>